<sequence length="85" mass="9025">GSPCFTLFPSSDMMRPLCAVSGSRVTSTAYLISCSRSLMSPSACLSAAFCFSSITSMSSVWLLSMERTRAVKTCTLSDISLSASF</sequence>
<accession>A0A8C8LQJ4</accession>
<reference evidence="1" key="1">
    <citation type="submission" date="2025-08" db="UniProtKB">
        <authorList>
            <consortium name="Ensembl"/>
        </authorList>
    </citation>
    <scope>IDENTIFICATION</scope>
</reference>
<dbReference type="Proteomes" id="UP000694402">
    <property type="component" value="Unassembled WGS sequence"/>
</dbReference>
<dbReference type="Ensembl" id="ENSOTST00005037833.2">
    <property type="protein sequence ID" value="ENSOTSP00005034869.1"/>
    <property type="gene ID" value="ENSOTSG00005016421.2"/>
</dbReference>
<reference evidence="1" key="2">
    <citation type="submission" date="2025-09" db="UniProtKB">
        <authorList>
            <consortium name="Ensembl"/>
        </authorList>
    </citation>
    <scope>IDENTIFICATION</scope>
</reference>
<keyword evidence="2" id="KW-1185">Reference proteome</keyword>
<dbReference type="AlphaFoldDB" id="A0A8C8LQJ4"/>
<evidence type="ECO:0000313" key="2">
    <source>
        <dbReference type="Proteomes" id="UP000694402"/>
    </source>
</evidence>
<name>A0A8C8LQJ4_ONCTS</name>
<organism evidence="1 2">
    <name type="scientific">Oncorhynchus tshawytscha</name>
    <name type="common">Chinook salmon</name>
    <name type="synonym">Salmo tshawytscha</name>
    <dbReference type="NCBI Taxonomy" id="74940"/>
    <lineage>
        <taxon>Eukaryota</taxon>
        <taxon>Metazoa</taxon>
        <taxon>Chordata</taxon>
        <taxon>Craniata</taxon>
        <taxon>Vertebrata</taxon>
        <taxon>Euteleostomi</taxon>
        <taxon>Actinopterygii</taxon>
        <taxon>Neopterygii</taxon>
        <taxon>Teleostei</taxon>
        <taxon>Protacanthopterygii</taxon>
        <taxon>Salmoniformes</taxon>
        <taxon>Salmonidae</taxon>
        <taxon>Salmoninae</taxon>
        <taxon>Oncorhynchus</taxon>
    </lineage>
</organism>
<evidence type="ECO:0000313" key="1">
    <source>
        <dbReference type="Ensembl" id="ENSOTSP00005034869.1"/>
    </source>
</evidence>
<protein>
    <submittedName>
        <fullName evidence="1">Uncharacterized protein</fullName>
    </submittedName>
</protein>
<proteinExistence type="predicted"/>